<comment type="caution">
    <text evidence="10">The sequence shown here is derived from an EMBL/GenBank/DDBJ whole genome shotgun (WGS) entry which is preliminary data.</text>
</comment>
<evidence type="ECO:0000256" key="2">
    <source>
        <dbReference type="ARBA" id="ARBA00012961"/>
    </source>
</evidence>
<gene>
    <name evidence="10" type="ORF">A2257_02525</name>
</gene>
<evidence type="ECO:0000256" key="3">
    <source>
        <dbReference type="ARBA" id="ARBA00016296"/>
    </source>
</evidence>
<dbReference type="InterPro" id="IPR017665">
    <property type="entry name" value="Guanylate_kinase"/>
</dbReference>
<dbReference type="NCBIfam" id="TIGR03263">
    <property type="entry name" value="guanyl_kin"/>
    <property type="match status" value="1"/>
</dbReference>
<proteinExistence type="inferred from homology"/>
<dbReference type="Gene3D" id="3.40.50.300">
    <property type="entry name" value="P-loop containing nucleotide triphosphate hydrolases"/>
    <property type="match status" value="1"/>
</dbReference>
<evidence type="ECO:0000256" key="7">
    <source>
        <dbReference type="ARBA" id="ARBA00022840"/>
    </source>
</evidence>
<keyword evidence="5" id="KW-0547">Nucleotide-binding</keyword>
<dbReference type="EMBL" id="MFGA01000002">
    <property type="protein sequence ID" value="OGF21648.1"/>
    <property type="molecule type" value="Genomic_DNA"/>
</dbReference>
<evidence type="ECO:0000259" key="9">
    <source>
        <dbReference type="PROSITE" id="PS50052"/>
    </source>
</evidence>
<name>A0A1F5S4L9_9BACT</name>
<protein>
    <recommendedName>
        <fullName evidence="3">Guanylate kinase</fullName>
        <ecNumber evidence="2">2.7.4.8</ecNumber>
    </recommendedName>
    <alternativeName>
        <fullName evidence="8">GMP kinase</fullName>
    </alternativeName>
</protein>
<dbReference type="CDD" id="cd00071">
    <property type="entry name" value="GMPK"/>
    <property type="match status" value="1"/>
</dbReference>
<keyword evidence="4" id="KW-0808">Transferase</keyword>
<evidence type="ECO:0000256" key="1">
    <source>
        <dbReference type="ARBA" id="ARBA00005790"/>
    </source>
</evidence>
<evidence type="ECO:0000256" key="6">
    <source>
        <dbReference type="ARBA" id="ARBA00022777"/>
    </source>
</evidence>
<evidence type="ECO:0000313" key="10">
    <source>
        <dbReference type="EMBL" id="OGF21648.1"/>
    </source>
</evidence>
<dbReference type="GO" id="GO:0005524">
    <property type="term" value="F:ATP binding"/>
    <property type="evidence" value="ECO:0007669"/>
    <property type="project" value="UniProtKB-KW"/>
</dbReference>
<keyword evidence="6 10" id="KW-0418">Kinase</keyword>
<dbReference type="SUPFAM" id="SSF52540">
    <property type="entry name" value="P-loop containing nucleoside triphosphate hydrolases"/>
    <property type="match status" value="1"/>
</dbReference>
<evidence type="ECO:0000256" key="4">
    <source>
        <dbReference type="ARBA" id="ARBA00022679"/>
    </source>
</evidence>
<dbReference type="Pfam" id="PF00625">
    <property type="entry name" value="Guanylate_kin"/>
    <property type="match status" value="1"/>
</dbReference>
<dbReference type="InterPro" id="IPR027417">
    <property type="entry name" value="P-loop_NTPase"/>
</dbReference>
<dbReference type="PANTHER" id="PTHR23117">
    <property type="entry name" value="GUANYLATE KINASE-RELATED"/>
    <property type="match status" value="1"/>
</dbReference>
<dbReference type="PANTHER" id="PTHR23117:SF13">
    <property type="entry name" value="GUANYLATE KINASE"/>
    <property type="match status" value="1"/>
</dbReference>
<dbReference type="SMART" id="SM00072">
    <property type="entry name" value="GuKc"/>
    <property type="match status" value="1"/>
</dbReference>
<dbReference type="PROSITE" id="PS50052">
    <property type="entry name" value="GUANYLATE_KINASE_2"/>
    <property type="match status" value="1"/>
</dbReference>
<accession>A0A1F5S4L9</accession>
<evidence type="ECO:0000256" key="5">
    <source>
        <dbReference type="ARBA" id="ARBA00022741"/>
    </source>
</evidence>
<keyword evidence="7" id="KW-0067">ATP-binding</keyword>
<feature type="domain" description="Guanylate kinase-like" evidence="9">
    <location>
        <begin position="9"/>
        <end position="188"/>
    </location>
</feature>
<dbReference type="EC" id="2.7.4.8" evidence="2"/>
<dbReference type="Gene3D" id="3.30.63.10">
    <property type="entry name" value="Guanylate Kinase phosphate binding domain"/>
    <property type="match status" value="1"/>
</dbReference>
<dbReference type="FunFam" id="3.30.63.10:FF:000002">
    <property type="entry name" value="Guanylate kinase 1"/>
    <property type="match status" value="1"/>
</dbReference>
<organism evidence="10 11">
    <name type="scientific">Candidatus Falkowbacteria bacterium RIFOXYA2_FULL_38_12</name>
    <dbReference type="NCBI Taxonomy" id="1797993"/>
    <lineage>
        <taxon>Bacteria</taxon>
        <taxon>Candidatus Falkowiibacteriota</taxon>
    </lineage>
</organism>
<evidence type="ECO:0000256" key="8">
    <source>
        <dbReference type="ARBA" id="ARBA00030128"/>
    </source>
</evidence>
<dbReference type="AlphaFoldDB" id="A0A1F5S4L9"/>
<dbReference type="Proteomes" id="UP000177407">
    <property type="component" value="Unassembled WGS sequence"/>
</dbReference>
<reference evidence="10 11" key="1">
    <citation type="journal article" date="2016" name="Nat. Commun.">
        <title>Thousands of microbial genomes shed light on interconnected biogeochemical processes in an aquifer system.</title>
        <authorList>
            <person name="Anantharaman K."/>
            <person name="Brown C.T."/>
            <person name="Hug L.A."/>
            <person name="Sharon I."/>
            <person name="Castelle C.J."/>
            <person name="Probst A.J."/>
            <person name="Thomas B.C."/>
            <person name="Singh A."/>
            <person name="Wilkins M.J."/>
            <person name="Karaoz U."/>
            <person name="Brodie E.L."/>
            <person name="Williams K.H."/>
            <person name="Hubbard S.S."/>
            <person name="Banfield J.F."/>
        </authorList>
    </citation>
    <scope>NUCLEOTIDE SEQUENCE [LARGE SCALE GENOMIC DNA]</scope>
</reference>
<dbReference type="InterPro" id="IPR008145">
    <property type="entry name" value="GK/Ca_channel_bsu"/>
</dbReference>
<dbReference type="GO" id="GO:0004385">
    <property type="term" value="F:GMP kinase activity"/>
    <property type="evidence" value="ECO:0007669"/>
    <property type="project" value="UniProtKB-EC"/>
</dbReference>
<evidence type="ECO:0000313" key="11">
    <source>
        <dbReference type="Proteomes" id="UP000177407"/>
    </source>
</evidence>
<dbReference type="GO" id="GO:0005829">
    <property type="term" value="C:cytosol"/>
    <property type="evidence" value="ECO:0007669"/>
    <property type="project" value="TreeGrafter"/>
</dbReference>
<sequence>MIKMKLKKTIFFIISGPSGAGEDSVIEGLKDKIKYERVITTVTRGKRIGEREGFPYYFVSRKKFESMIKKDAFIEWADVYGDYRGATKKEIERLNKKNALALWKVDFQGVETIKKKIPGVLSVLILPPSLKVLEERLIKRKTDTPETIKKRLPFTKKWLKQRKSYDYTVINEENKLEETIDRVLRILLENLQKC</sequence>
<dbReference type="InterPro" id="IPR008144">
    <property type="entry name" value="Guanylate_kin-like_dom"/>
</dbReference>
<comment type="similarity">
    <text evidence="1">Belongs to the guanylate kinase family.</text>
</comment>